<sequence length="166" mass="17546">MQILETVVENGPFPTVRFVGEGGEAISVSLAYDSALDDVQLIAKAKVLLLHAAAFDEDSGAADASMRSQLESGRAASYTLEYQDKGQVRELAGLSFPTLQAVLDECRRSAADLWQDALSRGETPVGWAVRAKDASGAVVATVDYEDVRASDDANVTGVAEPTPSNL</sequence>
<organism evidence="2 3">
    <name type="scientific">Mesorhizobium jarvisii</name>
    <dbReference type="NCBI Taxonomy" id="1777867"/>
    <lineage>
        <taxon>Bacteria</taxon>
        <taxon>Pseudomonadati</taxon>
        <taxon>Pseudomonadota</taxon>
        <taxon>Alphaproteobacteria</taxon>
        <taxon>Hyphomicrobiales</taxon>
        <taxon>Phyllobacteriaceae</taxon>
        <taxon>Mesorhizobium</taxon>
    </lineage>
</organism>
<comment type="caution">
    <text evidence="2">The sequence shown here is derived from an EMBL/GenBank/DDBJ whole genome shotgun (WGS) entry which is preliminary data.</text>
</comment>
<dbReference type="AlphaFoldDB" id="A0A6M7TS47"/>
<evidence type="ECO:0000259" key="1">
    <source>
        <dbReference type="Pfam" id="PF21834"/>
    </source>
</evidence>
<dbReference type="Pfam" id="PF21834">
    <property type="entry name" value="DUF6894"/>
    <property type="match status" value="1"/>
</dbReference>
<dbReference type="InterPro" id="IPR054189">
    <property type="entry name" value="DUF6894"/>
</dbReference>
<dbReference type="Proteomes" id="UP000275530">
    <property type="component" value="Unassembled WGS sequence"/>
</dbReference>
<name>A0A6M7TS47_9HYPH</name>
<dbReference type="EMBL" id="QZXA01000014">
    <property type="protein sequence ID" value="RJT29595.1"/>
    <property type="molecule type" value="Genomic_DNA"/>
</dbReference>
<evidence type="ECO:0000313" key="2">
    <source>
        <dbReference type="EMBL" id="RJT29595.1"/>
    </source>
</evidence>
<proteinExistence type="predicted"/>
<reference evidence="2 3" key="1">
    <citation type="submission" date="2018-09" db="EMBL/GenBank/DDBJ databases">
        <title>Mesorhizobium carmichaelinearum sp. nov. isolated from Carmichaelinea spp. root nodules in New Zealand.</title>
        <authorList>
            <person name="De Meyer S.E."/>
        </authorList>
    </citation>
    <scope>NUCLEOTIDE SEQUENCE [LARGE SCALE GENOMIC DNA]</scope>
    <source>
        <strain evidence="2 3">LMG 28313</strain>
    </source>
</reference>
<feature type="domain" description="DUF6894" evidence="1">
    <location>
        <begin position="83"/>
        <end position="143"/>
    </location>
</feature>
<gene>
    <name evidence="2" type="ORF">D3242_28795</name>
</gene>
<keyword evidence="3" id="KW-1185">Reference proteome</keyword>
<protein>
    <recommendedName>
        <fullName evidence="1">DUF6894 domain-containing protein</fullName>
    </recommendedName>
</protein>
<dbReference type="RefSeq" id="WP_019864037.1">
    <property type="nucleotide sequence ID" value="NZ_CP033508.1"/>
</dbReference>
<accession>A0A6M7TS47</accession>
<evidence type="ECO:0000313" key="3">
    <source>
        <dbReference type="Proteomes" id="UP000275530"/>
    </source>
</evidence>